<comment type="caution">
    <text evidence="2">The sequence shown here is derived from an EMBL/GenBank/DDBJ whole genome shotgun (WGS) entry which is preliminary data.</text>
</comment>
<dbReference type="Proteomes" id="UP001147782">
    <property type="component" value="Unassembled WGS sequence"/>
</dbReference>
<reference evidence="2" key="1">
    <citation type="submission" date="2022-11" db="EMBL/GenBank/DDBJ databases">
        <authorList>
            <person name="Petersen C."/>
        </authorList>
    </citation>
    <scope>NUCLEOTIDE SEQUENCE</scope>
    <source>
        <strain evidence="2">IBT 29864</strain>
    </source>
</reference>
<name>A0A9W9V471_9EURO</name>
<dbReference type="RefSeq" id="XP_056552824.1">
    <property type="nucleotide sequence ID" value="XM_056700761.1"/>
</dbReference>
<sequence>MTVDVRSNHGPAVPAQWLRQTPSDTSFEEMRRRLREDGYVYVKNILPREDVQKVREEYFKLYEPTGIIKPGSALEEGIFNDSNDPLQHGGIGAGELPPTPEQVQAMIDAHTQPEYLQLLEHPNLRSYVKGIMDWKKEILLKRTMIRHNAPHALSTGVHYDKLFLRKGEAEFLTAWVPIGDIRADGGGLMYLGDSVKVGREIEADFTRRAKDLSEEERLSAFNVHMEKYGQLSQDANEFGSAHETNGGVGDRHWLVANYEAGDVVFHDPYIVHASSKNEGHDGRIRVSTDLRFYEEGSDMDDRWMKLWTPGDGL</sequence>
<gene>
    <name evidence="2" type="ORF">N7496_007842</name>
</gene>
<evidence type="ECO:0000256" key="1">
    <source>
        <dbReference type="SAM" id="MobiDB-lite"/>
    </source>
</evidence>
<proteinExistence type="predicted"/>
<dbReference type="OrthoDB" id="2328924at2759"/>
<reference evidence="2" key="2">
    <citation type="journal article" date="2023" name="IMA Fungus">
        <title>Comparative genomic study of the Penicillium genus elucidates a diverse pangenome and 15 lateral gene transfer events.</title>
        <authorList>
            <person name="Petersen C."/>
            <person name="Sorensen T."/>
            <person name="Nielsen M.R."/>
            <person name="Sondergaard T.E."/>
            <person name="Sorensen J.L."/>
            <person name="Fitzpatrick D.A."/>
            <person name="Frisvad J.C."/>
            <person name="Nielsen K.L."/>
        </authorList>
    </citation>
    <scope>NUCLEOTIDE SEQUENCE</scope>
    <source>
        <strain evidence="2">IBT 29864</strain>
    </source>
</reference>
<dbReference type="SUPFAM" id="SSF51197">
    <property type="entry name" value="Clavaminate synthase-like"/>
    <property type="match status" value="1"/>
</dbReference>
<dbReference type="InterPro" id="IPR008775">
    <property type="entry name" value="Phytyl_CoA_dOase-like"/>
</dbReference>
<dbReference type="Gene3D" id="2.60.120.620">
    <property type="entry name" value="q2cbj1_9rhob like domain"/>
    <property type="match status" value="1"/>
</dbReference>
<dbReference type="Pfam" id="PF05721">
    <property type="entry name" value="PhyH"/>
    <property type="match status" value="1"/>
</dbReference>
<dbReference type="PANTHER" id="PTHR40128">
    <property type="entry name" value="EXPRESSED PROTEIN"/>
    <property type="match status" value="1"/>
</dbReference>
<organism evidence="2 3">
    <name type="scientific">Penicillium cataractarum</name>
    <dbReference type="NCBI Taxonomy" id="2100454"/>
    <lineage>
        <taxon>Eukaryota</taxon>
        <taxon>Fungi</taxon>
        <taxon>Dikarya</taxon>
        <taxon>Ascomycota</taxon>
        <taxon>Pezizomycotina</taxon>
        <taxon>Eurotiomycetes</taxon>
        <taxon>Eurotiomycetidae</taxon>
        <taxon>Eurotiales</taxon>
        <taxon>Aspergillaceae</taxon>
        <taxon>Penicillium</taxon>
    </lineage>
</organism>
<dbReference type="PANTHER" id="PTHR40128:SF1">
    <property type="entry name" value="PHYTANOYL-COA HYDROXYLASE"/>
    <property type="match status" value="1"/>
</dbReference>
<keyword evidence="3" id="KW-1185">Reference proteome</keyword>
<evidence type="ECO:0000313" key="2">
    <source>
        <dbReference type="EMBL" id="KAJ5368082.1"/>
    </source>
</evidence>
<dbReference type="GeneID" id="81439940"/>
<protein>
    <recommendedName>
        <fullName evidence="4">Phytanoyl-CoA dioxygenase</fullName>
    </recommendedName>
</protein>
<evidence type="ECO:0008006" key="4">
    <source>
        <dbReference type="Google" id="ProtNLM"/>
    </source>
</evidence>
<dbReference type="AlphaFoldDB" id="A0A9W9V471"/>
<accession>A0A9W9V471</accession>
<dbReference type="EMBL" id="JAPZBS010000007">
    <property type="protein sequence ID" value="KAJ5368082.1"/>
    <property type="molecule type" value="Genomic_DNA"/>
</dbReference>
<feature type="region of interest" description="Disordered" evidence="1">
    <location>
        <begin position="1"/>
        <end position="21"/>
    </location>
</feature>
<evidence type="ECO:0000313" key="3">
    <source>
        <dbReference type="Proteomes" id="UP001147782"/>
    </source>
</evidence>